<dbReference type="Pfam" id="PF07617">
    <property type="entry name" value="DUF1579"/>
    <property type="match status" value="1"/>
</dbReference>
<feature type="chain" id="PRO_5017777062" evidence="1">
    <location>
        <begin position="24"/>
        <end position="221"/>
    </location>
</feature>
<feature type="signal peptide" evidence="1">
    <location>
        <begin position="1"/>
        <end position="23"/>
    </location>
</feature>
<dbReference type="RefSeq" id="WP_116849333.1">
    <property type="nucleotide sequence ID" value="NZ_QTJU01000011.1"/>
</dbReference>
<dbReference type="Proteomes" id="UP000261284">
    <property type="component" value="Unassembled WGS sequence"/>
</dbReference>
<gene>
    <name evidence="2" type="ORF">DXN05_21370</name>
</gene>
<organism evidence="2 3">
    <name type="scientific">Deminuibacter soli</name>
    <dbReference type="NCBI Taxonomy" id="2291815"/>
    <lineage>
        <taxon>Bacteria</taxon>
        <taxon>Pseudomonadati</taxon>
        <taxon>Bacteroidota</taxon>
        <taxon>Chitinophagia</taxon>
        <taxon>Chitinophagales</taxon>
        <taxon>Chitinophagaceae</taxon>
        <taxon>Deminuibacter</taxon>
    </lineage>
</organism>
<keyword evidence="3" id="KW-1185">Reference proteome</keyword>
<dbReference type="PROSITE" id="PS51257">
    <property type="entry name" value="PROKAR_LIPOPROTEIN"/>
    <property type="match status" value="1"/>
</dbReference>
<dbReference type="InterPro" id="IPR011473">
    <property type="entry name" value="DUF1579"/>
</dbReference>
<dbReference type="OrthoDB" id="277821at2"/>
<dbReference type="AlphaFoldDB" id="A0A3E1NE86"/>
<dbReference type="EMBL" id="QTJU01000011">
    <property type="protein sequence ID" value="RFM26154.1"/>
    <property type="molecule type" value="Genomic_DNA"/>
</dbReference>
<evidence type="ECO:0000313" key="3">
    <source>
        <dbReference type="Proteomes" id="UP000261284"/>
    </source>
</evidence>
<accession>A0A3E1NE86</accession>
<comment type="caution">
    <text evidence="2">The sequence shown here is derived from an EMBL/GenBank/DDBJ whole genome shotgun (WGS) entry which is preliminary data.</text>
</comment>
<keyword evidence="1" id="KW-0732">Signal</keyword>
<protein>
    <submittedName>
        <fullName evidence="2">DUF1579 domain-containing protein</fullName>
    </submittedName>
</protein>
<sequence length="221" mass="23954">MKQSLLALLVTAAAFTACNNAGTATTTAAQTADTTAAAPAKTNSEKKWIAVDSATEMKAWMTYATPGDIHKALARADGNWNVQTTTWAAIGAPPSTAKAKMVNKMMLGGRYQMSNFSGNFMGMPFEGVSVTAYDNAKKKFINTWIDNMGTGLTKMEGTWDSTAKTITYTGTMLNPANNIECDLKEVLTLVDDNNQVMEMWGPDPKTGQQFKSMEMKFTRAK</sequence>
<proteinExistence type="predicted"/>
<reference evidence="2 3" key="1">
    <citation type="submission" date="2018-08" db="EMBL/GenBank/DDBJ databases">
        <title>Chitinophagaceae sp. K23C18032701, a novel bacterium isolated from forest soil.</title>
        <authorList>
            <person name="Wang C."/>
        </authorList>
    </citation>
    <scope>NUCLEOTIDE SEQUENCE [LARGE SCALE GENOMIC DNA]</scope>
    <source>
        <strain evidence="2 3">K23C18032701</strain>
    </source>
</reference>
<name>A0A3E1NE86_9BACT</name>
<evidence type="ECO:0000313" key="2">
    <source>
        <dbReference type="EMBL" id="RFM26154.1"/>
    </source>
</evidence>
<evidence type="ECO:0000256" key="1">
    <source>
        <dbReference type="SAM" id="SignalP"/>
    </source>
</evidence>